<accession>A0A916DVI3</accession>
<evidence type="ECO:0000313" key="1">
    <source>
        <dbReference type="EMBL" id="BDS13600.1"/>
    </source>
</evidence>
<dbReference type="KEGG" id="aup:AsAng_0043390"/>
<gene>
    <name evidence="1" type="ORF">AsAng_0043390</name>
</gene>
<organism evidence="1 2">
    <name type="scientific">Aureispira anguillae</name>
    <dbReference type="NCBI Taxonomy" id="2864201"/>
    <lineage>
        <taxon>Bacteria</taxon>
        <taxon>Pseudomonadati</taxon>
        <taxon>Bacteroidota</taxon>
        <taxon>Saprospiria</taxon>
        <taxon>Saprospirales</taxon>
        <taxon>Saprospiraceae</taxon>
        <taxon>Aureispira</taxon>
    </lineage>
</organism>
<dbReference type="Proteomes" id="UP001060919">
    <property type="component" value="Chromosome"/>
</dbReference>
<name>A0A916DVI3_9BACT</name>
<dbReference type="EMBL" id="AP026867">
    <property type="protein sequence ID" value="BDS13600.1"/>
    <property type="molecule type" value="Genomic_DNA"/>
</dbReference>
<dbReference type="AlphaFoldDB" id="A0A916DVI3"/>
<proteinExistence type="predicted"/>
<evidence type="ECO:0000313" key="2">
    <source>
        <dbReference type="Proteomes" id="UP001060919"/>
    </source>
</evidence>
<protein>
    <submittedName>
        <fullName evidence="1">Uncharacterized protein</fullName>
    </submittedName>
</protein>
<reference evidence="1" key="1">
    <citation type="submission" date="2022-09" db="EMBL/GenBank/DDBJ databases">
        <title>Aureispira anguillicida sp. nov., isolated from Leptocephalus of Japanese eel Anguilla japonica.</title>
        <authorList>
            <person name="Yuasa K."/>
            <person name="Mekata T."/>
            <person name="Ikunari K."/>
        </authorList>
    </citation>
    <scope>NUCLEOTIDE SEQUENCE</scope>
    <source>
        <strain evidence="1">EL160426</strain>
    </source>
</reference>
<sequence length="46" mass="5014">MILITPLADCCYLNKGALDFPKVRSNAINSILDSQKVILSVCFGVE</sequence>
<keyword evidence="2" id="KW-1185">Reference proteome</keyword>